<comment type="subunit">
    <text evidence="2">Homohexamer.</text>
</comment>
<dbReference type="PIRSF" id="PIRSF037489">
    <property type="entry name" value="UCP037489_NIF3_YqfO"/>
    <property type="match status" value="1"/>
</dbReference>
<evidence type="ECO:0000256" key="6">
    <source>
        <dbReference type="PIRSR" id="PIRSR602678-1"/>
    </source>
</evidence>
<dbReference type="InterPro" id="IPR036069">
    <property type="entry name" value="DUF34/NIF3_sf"/>
</dbReference>
<dbReference type="OrthoDB" id="9792792at2"/>
<dbReference type="NCBIfam" id="TIGR00486">
    <property type="entry name" value="YbgI_SA1388"/>
    <property type="match status" value="1"/>
</dbReference>
<dbReference type="EMBL" id="FZNY01000006">
    <property type="protein sequence ID" value="SNS04329.1"/>
    <property type="molecule type" value="Genomic_DNA"/>
</dbReference>
<comment type="similarity">
    <text evidence="1 5">Belongs to the GTP cyclohydrolase I type 2/NIF3 family.</text>
</comment>
<dbReference type="GO" id="GO:0005737">
    <property type="term" value="C:cytoplasm"/>
    <property type="evidence" value="ECO:0007669"/>
    <property type="project" value="TreeGrafter"/>
</dbReference>
<feature type="binding site" evidence="6">
    <location>
        <position position="331"/>
    </location>
    <ligand>
        <name>a divalent metal cation</name>
        <dbReference type="ChEBI" id="CHEBI:60240"/>
        <label>1</label>
    </ligand>
</feature>
<dbReference type="PANTHER" id="PTHR13799:SF14">
    <property type="entry name" value="GTP CYCLOHYDROLASE 1 TYPE 2 HOMOLOG"/>
    <property type="match status" value="1"/>
</dbReference>
<evidence type="ECO:0000256" key="2">
    <source>
        <dbReference type="ARBA" id="ARBA00011643"/>
    </source>
</evidence>
<dbReference type="FunFam" id="3.40.1390.30:FF:000001">
    <property type="entry name" value="GTP cyclohydrolase 1 type 2"/>
    <property type="match status" value="1"/>
</dbReference>
<name>A0A239B9F2_9FLAO</name>
<evidence type="ECO:0000256" key="3">
    <source>
        <dbReference type="ARBA" id="ARBA00022112"/>
    </source>
</evidence>
<evidence type="ECO:0000313" key="8">
    <source>
        <dbReference type="Proteomes" id="UP000198379"/>
    </source>
</evidence>
<dbReference type="Gene3D" id="3.40.1390.30">
    <property type="entry name" value="NIF3 (NGG1p interacting factor 3)-like"/>
    <property type="match status" value="1"/>
</dbReference>
<keyword evidence="4 5" id="KW-0479">Metal-binding</keyword>
<dbReference type="InterPro" id="IPR017221">
    <property type="entry name" value="DUF34/NIF3_bac"/>
</dbReference>
<gene>
    <name evidence="7" type="ORF">SAMN06265376_1063</name>
</gene>
<evidence type="ECO:0000313" key="7">
    <source>
        <dbReference type="EMBL" id="SNS04329.1"/>
    </source>
</evidence>
<feature type="binding site" evidence="6">
    <location>
        <position position="65"/>
    </location>
    <ligand>
        <name>a divalent metal cation</name>
        <dbReference type="ChEBI" id="CHEBI:60240"/>
        <label>1</label>
    </ligand>
</feature>
<dbReference type="GO" id="GO:0046872">
    <property type="term" value="F:metal ion binding"/>
    <property type="evidence" value="ECO:0007669"/>
    <property type="project" value="UniProtKB-UniRule"/>
</dbReference>
<dbReference type="InterPro" id="IPR015867">
    <property type="entry name" value="N-reg_PII/ATP_PRibTrfase_C"/>
</dbReference>
<protein>
    <recommendedName>
        <fullName evidence="3 5">GTP cyclohydrolase 1 type 2 homolog</fullName>
    </recommendedName>
</protein>
<dbReference type="InterPro" id="IPR002678">
    <property type="entry name" value="DUF34/NIF3"/>
</dbReference>
<dbReference type="Gene3D" id="3.30.70.120">
    <property type="match status" value="1"/>
</dbReference>
<dbReference type="AlphaFoldDB" id="A0A239B9F2"/>
<dbReference type="Pfam" id="PF01784">
    <property type="entry name" value="DUF34_NIF3"/>
    <property type="match status" value="1"/>
</dbReference>
<evidence type="ECO:0000256" key="5">
    <source>
        <dbReference type="PIRNR" id="PIRNR037489"/>
    </source>
</evidence>
<reference evidence="7 8" key="1">
    <citation type="submission" date="2017-06" db="EMBL/GenBank/DDBJ databases">
        <authorList>
            <person name="Kim H.J."/>
            <person name="Triplett B.A."/>
        </authorList>
    </citation>
    <scope>NUCLEOTIDE SEQUENCE [LARGE SCALE GENOMIC DNA]</scope>
    <source>
        <strain evidence="7 8">DSM 25597</strain>
    </source>
</reference>
<evidence type="ECO:0000256" key="4">
    <source>
        <dbReference type="ARBA" id="ARBA00022723"/>
    </source>
</evidence>
<sequence>MTIRDVINILEEWAPLPYAEDFDNVGLLVGDASTNLTNILVTHDALENVVQEAIDKNCNLIVCFHPILFSGIKRITGSNYVEKAILKAIKNDISIYALHTALDNVSHGVNYGMANALGLINPKILIPKKAHINKLVTYIPHASVENIKEALFKAGAGQIGNYDQCSFGVSGEGTFRASKKANPTIGDIGVQHKEPETQLHVIYEKHHESKILKALFSNHPYEEVAYEITSLQNVLQNVGLGMVGTLQESISEVAFLKHVKDTFKTGGIRHSALLGKPIKKVAVLGGSGAFGISQAIRSGADIYITADLKYHDYYKAEKRVLLADIGHFESECFTKTIIADYLTEKIRNFAVVLSEENTNPINYL</sequence>
<accession>A0A239B9F2</accession>
<proteinExistence type="inferred from homology"/>
<keyword evidence="8" id="KW-1185">Reference proteome</keyword>
<dbReference type="RefSeq" id="WP_089372630.1">
    <property type="nucleotide sequence ID" value="NZ_BMEP01000005.1"/>
</dbReference>
<feature type="binding site" evidence="6">
    <location>
        <position position="327"/>
    </location>
    <ligand>
        <name>a divalent metal cation</name>
        <dbReference type="ChEBI" id="CHEBI:60240"/>
        <label>1</label>
    </ligand>
</feature>
<dbReference type="SUPFAM" id="SSF102705">
    <property type="entry name" value="NIF3 (NGG1p interacting factor 3)-like"/>
    <property type="match status" value="1"/>
</dbReference>
<dbReference type="PANTHER" id="PTHR13799">
    <property type="entry name" value="NGG1 INTERACTING FACTOR 3"/>
    <property type="match status" value="1"/>
</dbReference>
<evidence type="ECO:0000256" key="1">
    <source>
        <dbReference type="ARBA" id="ARBA00006964"/>
    </source>
</evidence>
<dbReference type="Proteomes" id="UP000198379">
    <property type="component" value="Unassembled WGS sequence"/>
</dbReference>
<organism evidence="7 8">
    <name type="scientific">Dokdonia pacifica</name>
    <dbReference type="NCBI Taxonomy" id="1627892"/>
    <lineage>
        <taxon>Bacteria</taxon>
        <taxon>Pseudomonadati</taxon>
        <taxon>Bacteroidota</taxon>
        <taxon>Flavobacteriia</taxon>
        <taxon>Flavobacteriales</taxon>
        <taxon>Flavobacteriaceae</taxon>
        <taxon>Dokdonia</taxon>
    </lineage>
</organism>
<feature type="binding site" evidence="6">
    <location>
        <position position="103"/>
    </location>
    <ligand>
        <name>a divalent metal cation</name>
        <dbReference type="ChEBI" id="CHEBI:60240"/>
        <label>1</label>
    </ligand>
</feature>